<name>A0AAD6BYS9_9EURO</name>
<dbReference type="AlphaFoldDB" id="A0AAD6BYS9"/>
<evidence type="ECO:0000259" key="1">
    <source>
        <dbReference type="Pfam" id="PF00646"/>
    </source>
</evidence>
<dbReference type="RefSeq" id="XP_056761163.1">
    <property type="nucleotide sequence ID" value="XM_056912314.1"/>
</dbReference>
<reference evidence="2" key="2">
    <citation type="journal article" date="2023" name="IMA Fungus">
        <title>Comparative genomic study of the Penicillium genus elucidates a diverse pangenome and 15 lateral gene transfer events.</title>
        <authorList>
            <person name="Petersen C."/>
            <person name="Sorensen T."/>
            <person name="Nielsen M.R."/>
            <person name="Sondergaard T.E."/>
            <person name="Sorensen J.L."/>
            <person name="Fitzpatrick D.A."/>
            <person name="Frisvad J.C."/>
            <person name="Nielsen K.L."/>
        </authorList>
    </citation>
    <scope>NUCLEOTIDE SEQUENCE</scope>
    <source>
        <strain evidence="2">IBT 16125</strain>
    </source>
</reference>
<accession>A0AAD6BYS9</accession>
<keyword evidence="3" id="KW-1185">Reference proteome</keyword>
<dbReference type="InterPro" id="IPR001810">
    <property type="entry name" value="F-box_dom"/>
</dbReference>
<dbReference type="Gene3D" id="1.20.1280.50">
    <property type="match status" value="1"/>
</dbReference>
<dbReference type="SUPFAM" id="SSF81383">
    <property type="entry name" value="F-box domain"/>
    <property type="match status" value="1"/>
</dbReference>
<dbReference type="InterPro" id="IPR036047">
    <property type="entry name" value="F-box-like_dom_sf"/>
</dbReference>
<reference evidence="2" key="1">
    <citation type="submission" date="2022-12" db="EMBL/GenBank/DDBJ databases">
        <authorList>
            <person name="Petersen C."/>
        </authorList>
    </citation>
    <scope>NUCLEOTIDE SEQUENCE</scope>
    <source>
        <strain evidence="2">IBT 16125</strain>
    </source>
</reference>
<proteinExistence type="predicted"/>
<feature type="domain" description="F-box" evidence="1">
    <location>
        <begin position="16"/>
        <end position="52"/>
    </location>
</feature>
<dbReference type="Proteomes" id="UP001213681">
    <property type="component" value="Unassembled WGS sequence"/>
</dbReference>
<dbReference type="EMBL" id="JAPVEA010000008">
    <property type="protein sequence ID" value="KAJ5437934.1"/>
    <property type="molecule type" value="Genomic_DNA"/>
</dbReference>
<protein>
    <recommendedName>
        <fullName evidence="1">F-box domain-containing protein</fullName>
    </recommendedName>
</protein>
<sequence length="295" mass="33743">MTTTTKHATVKVINTPEILEMILSHTDMRTLLLSAQLVCRDWFNLITKSRSLQKALFFIPIKDFEWGVDERIPNPLLTETFPSIFPSEDRPNHHRFTFSTLNWIEDPSRLARFVRPDASWRRMLVQQPPISELGLFHVSSAMGGDSAGISHIRANDKEQVDSPEGGLRMGKLFDVLLFSRSVQFWDWSTVRVYWATEEPISFNGSYANINEEFHRVLAEFGLVLYTRDVVQCSVGPRSPTAAESARRKVIEACREHGLDVDSRSREIDLSKGEVNGMKAERRPRVPFTMTAPHEL</sequence>
<evidence type="ECO:0000313" key="2">
    <source>
        <dbReference type="EMBL" id="KAJ5437934.1"/>
    </source>
</evidence>
<gene>
    <name evidence="2" type="ORF">N7458_008932</name>
</gene>
<organism evidence="2 3">
    <name type="scientific">Penicillium daleae</name>
    <dbReference type="NCBI Taxonomy" id="63821"/>
    <lineage>
        <taxon>Eukaryota</taxon>
        <taxon>Fungi</taxon>
        <taxon>Dikarya</taxon>
        <taxon>Ascomycota</taxon>
        <taxon>Pezizomycotina</taxon>
        <taxon>Eurotiomycetes</taxon>
        <taxon>Eurotiomycetidae</taxon>
        <taxon>Eurotiales</taxon>
        <taxon>Aspergillaceae</taxon>
        <taxon>Penicillium</taxon>
    </lineage>
</organism>
<evidence type="ECO:0000313" key="3">
    <source>
        <dbReference type="Proteomes" id="UP001213681"/>
    </source>
</evidence>
<comment type="caution">
    <text evidence="2">The sequence shown here is derived from an EMBL/GenBank/DDBJ whole genome shotgun (WGS) entry which is preliminary data.</text>
</comment>
<dbReference type="Pfam" id="PF00646">
    <property type="entry name" value="F-box"/>
    <property type="match status" value="1"/>
</dbReference>
<dbReference type="GeneID" id="81602557"/>